<protein>
    <recommendedName>
        <fullName evidence="1">Dynein heavy chain ATP-binding dynein motor region domain-containing protein</fullName>
    </recommendedName>
</protein>
<dbReference type="InterPro" id="IPR026983">
    <property type="entry name" value="DHC"/>
</dbReference>
<dbReference type="HOGENOM" id="CLU_1454749_0_0_1"/>
<dbReference type="Pfam" id="PF12781">
    <property type="entry name" value="AAA_9"/>
    <property type="match status" value="1"/>
</dbReference>
<sequence length="186" mass="21094">MDFEHHDSKRRIINLSAVSKLIQNIQHGPRDASSNPNVNVDLVGKTLRTNPHAAHKWNKGLSTHILRKIVDNVCDEDDKRHCVIFDSDVNPEWVQNLSSVLDDNKLLTLPSGERSSNNLLDEQILTWKITVTSFLDKGFVKNWESALGFGIPMLIQGVKYLDPILNPVLNKELCTMSRWTCADPTR</sequence>
<dbReference type="VEuPathDB" id="FungiDB:MELLADRAFT_110377"/>
<dbReference type="InterPro" id="IPR027417">
    <property type="entry name" value="P-loop_NTPase"/>
</dbReference>
<reference evidence="3" key="1">
    <citation type="journal article" date="2011" name="Proc. Natl. Acad. Sci. U.S.A.">
        <title>Obligate biotrophy features unraveled by the genomic analysis of rust fungi.</title>
        <authorList>
            <person name="Duplessis S."/>
            <person name="Cuomo C.A."/>
            <person name="Lin Y.-C."/>
            <person name="Aerts A."/>
            <person name="Tisserant E."/>
            <person name="Veneault-Fourrey C."/>
            <person name="Joly D.L."/>
            <person name="Hacquard S."/>
            <person name="Amselem J."/>
            <person name="Cantarel B.L."/>
            <person name="Chiu R."/>
            <person name="Coutinho P.M."/>
            <person name="Feau N."/>
            <person name="Field M."/>
            <person name="Frey P."/>
            <person name="Gelhaye E."/>
            <person name="Goldberg J."/>
            <person name="Grabherr M.G."/>
            <person name="Kodira C.D."/>
            <person name="Kohler A."/>
            <person name="Kuees U."/>
            <person name="Lindquist E.A."/>
            <person name="Lucas S.M."/>
            <person name="Mago R."/>
            <person name="Mauceli E."/>
            <person name="Morin E."/>
            <person name="Murat C."/>
            <person name="Pangilinan J.L."/>
            <person name="Park R."/>
            <person name="Pearson M."/>
            <person name="Quesneville H."/>
            <person name="Rouhier N."/>
            <person name="Sakthikumar S."/>
            <person name="Salamov A.A."/>
            <person name="Schmutz J."/>
            <person name="Selles B."/>
            <person name="Shapiro H."/>
            <person name="Tanguay P."/>
            <person name="Tuskan G.A."/>
            <person name="Henrissat B."/>
            <person name="Van de Peer Y."/>
            <person name="Rouze P."/>
            <person name="Ellis J.G."/>
            <person name="Dodds P.N."/>
            <person name="Schein J.E."/>
            <person name="Zhong S."/>
            <person name="Hamelin R.C."/>
            <person name="Grigoriev I.V."/>
            <person name="Szabo L.J."/>
            <person name="Martin F."/>
        </authorList>
    </citation>
    <scope>NUCLEOTIDE SEQUENCE [LARGE SCALE GENOMIC DNA]</scope>
    <source>
        <strain evidence="3">98AG31 / pathotype 3-4-7</strain>
    </source>
</reference>
<dbReference type="GeneID" id="18924062"/>
<keyword evidence="3" id="KW-1185">Reference proteome</keyword>
<dbReference type="InParanoid" id="F4RZL6"/>
<dbReference type="GO" id="GO:0005938">
    <property type="term" value="C:cell cortex"/>
    <property type="evidence" value="ECO:0007669"/>
    <property type="project" value="TreeGrafter"/>
</dbReference>
<evidence type="ECO:0000259" key="1">
    <source>
        <dbReference type="Pfam" id="PF12781"/>
    </source>
</evidence>
<dbReference type="GO" id="GO:0005881">
    <property type="term" value="C:cytoplasmic microtubule"/>
    <property type="evidence" value="ECO:0007669"/>
    <property type="project" value="TreeGrafter"/>
</dbReference>
<organism evidence="3">
    <name type="scientific">Melampsora larici-populina (strain 98AG31 / pathotype 3-4-7)</name>
    <name type="common">Poplar leaf rust fungus</name>
    <dbReference type="NCBI Taxonomy" id="747676"/>
    <lineage>
        <taxon>Eukaryota</taxon>
        <taxon>Fungi</taxon>
        <taxon>Dikarya</taxon>
        <taxon>Basidiomycota</taxon>
        <taxon>Pucciniomycotina</taxon>
        <taxon>Pucciniomycetes</taxon>
        <taxon>Pucciniales</taxon>
        <taxon>Melampsoraceae</taxon>
        <taxon>Melampsora</taxon>
    </lineage>
</organism>
<dbReference type="Gene3D" id="3.40.50.300">
    <property type="entry name" value="P-loop containing nucleotide triphosphate hydrolases"/>
    <property type="match status" value="1"/>
</dbReference>
<dbReference type="GO" id="GO:0007018">
    <property type="term" value="P:microtubule-based movement"/>
    <property type="evidence" value="ECO:0007669"/>
    <property type="project" value="InterPro"/>
</dbReference>
<evidence type="ECO:0000313" key="2">
    <source>
        <dbReference type="EMBL" id="EGG02025.1"/>
    </source>
</evidence>
<dbReference type="InterPro" id="IPR035706">
    <property type="entry name" value="AAA_9"/>
</dbReference>
<dbReference type="RefSeq" id="XP_007414562.1">
    <property type="nucleotide sequence ID" value="XM_007414500.1"/>
</dbReference>
<dbReference type="GO" id="GO:0031122">
    <property type="term" value="P:cytoplasmic microtubule organization"/>
    <property type="evidence" value="ECO:0007669"/>
    <property type="project" value="TreeGrafter"/>
</dbReference>
<dbReference type="GO" id="GO:0008569">
    <property type="term" value="F:minus-end-directed microtubule motor activity"/>
    <property type="evidence" value="ECO:0007669"/>
    <property type="project" value="TreeGrafter"/>
</dbReference>
<dbReference type="Proteomes" id="UP000001072">
    <property type="component" value="Unassembled WGS sequence"/>
</dbReference>
<dbReference type="GO" id="GO:0007097">
    <property type="term" value="P:nuclear migration"/>
    <property type="evidence" value="ECO:0007669"/>
    <property type="project" value="TreeGrafter"/>
</dbReference>
<dbReference type="PANTHER" id="PTHR10676">
    <property type="entry name" value="DYNEIN HEAVY CHAIN FAMILY PROTEIN"/>
    <property type="match status" value="1"/>
</dbReference>
<dbReference type="GO" id="GO:0045505">
    <property type="term" value="F:dynein intermediate chain binding"/>
    <property type="evidence" value="ECO:0007669"/>
    <property type="project" value="InterPro"/>
</dbReference>
<accession>F4RZL6</accession>
<evidence type="ECO:0000313" key="3">
    <source>
        <dbReference type="Proteomes" id="UP000001072"/>
    </source>
</evidence>
<dbReference type="PANTHER" id="PTHR10676:SF314">
    <property type="entry name" value="CYTOPLASMIC DYNEIN 1 HEAVY CHAIN 1"/>
    <property type="match status" value="1"/>
</dbReference>
<dbReference type="STRING" id="747676.F4RZL6"/>
<proteinExistence type="predicted"/>
<dbReference type="GO" id="GO:0007052">
    <property type="term" value="P:mitotic spindle organization"/>
    <property type="evidence" value="ECO:0007669"/>
    <property type="project" value="TreeGrafter"/>
</dbReference>
<dbReference type="GO" id="GO:0051959">
    <property type="term" value="F:dynein light intermediate chain binding"/>
    <property type="evidence" value="ECO:0007669"/>
    <property type="project" value="InterPro"/>
</dbReference>
<dbReference type="OrthoDB" id="447173at2759"/>
<feature type="domain" description="Dynein heavy chain ATP-binding dynein motor region" evidence="1">
    <location>
        <begin position="127"/>
        <end position="175"/>
    </location>
</feature>
<gene>
    <name evidence="2" type="ORF">MELLADRAFT_110377</name>
</gene>
<dbReference type="KEGG" id="mlr:MELLADRAFT_110377"/>
<dbReference type="EMBL" id="GL883133">
    <property type="protein sequence ID" value="EGG02025.1"/>
    <property type="molecule type" value="Genomic_DNA"/>
</dbReference>
<dbReference type="GO" id="GO:0005868">
    <property type="term" value="C:cytoplasmic dynein complex"/>
    <property type="evidence" value="ECO:0007669"/>
    <property type="project" value="TreeGrafter"/>
</dbReference>
<dbReference type="AlphaFoldDB" id="F4RZL6"/>
<dbReference type="eggNOG" id="KOG3595">
    <property type="taxonomic scope" value="Eukaryota"/>
</dbReference>
<name>F4RZL6_MELLP</name>